<proteinExistence type="predicted"/>
<dbReference type="AlphaFoldDB" id="A0A4Q7YKJ2"/>
<keyword evidence="2" id="KW-0812">Transmembrane</keyword>
<reference evidence="3 4" key="1">
    <citation type="submission" date="2019-02" db="EMBL/GenBank/DDBJ databases">
        <title>Genomic Encyclopedia of Type Strains, Phase IV (KMG-IV): sequencing the most valuable type-strain genomes for metagenomic binning, comparative biology and taxonomic classification.</title>
        <authorList>
            <person name="Goeker M."/>
        </authorList>
    </citation>
    <scope>NUCLEOTIDE SEQUENCE [LARGE SCALE GENOMIC DNA]</scope>
    <source>
        <strain evidence="3 4">DSM 105135</strain>
    </source>
</reference>
<dbReference type="Proteomes" id="UP000292423">
    <property type="component" value="Unassembled WGS sequence"/>
</dbReference>
<comment type="caution">
    <text evidence="3">The sequence shown here is derived from an EMBL/GenBank/DDBJ whole genome shotgun (WGS) entry which is preliminary data.</text>
</comment>
<feature type="compositionally biased region" description="Low complexity" evidence="1">
    <location>
        <begin position="93"/>
        <end position="105"/>
    </location>
</feature>
<dbReference type="OrthoDB" id="1548703at1236"/>
<evidence type="ECO:0000256" key="1">
    <source>
        <dbReference type="SAM" id="MobiDB-lite"/>
    </source>
</evidence>
<keyword evidence="4" id="KW-1185">Reference proteome</keyword>
<evidence type="ECO:0000256" key="2">
    <source>
        <dbReference type="SAM" id="Phobius"/>
    </source>
</evidence>
<sequence>MSEDLDPKLRELYARIPKDEPSAAVDKAILEAAVKPLVVGRSQAWLLSFGAVASVVVVSSLVVYLQTRSPERLQQAVAVRQQTTPASAAIPQAAGISAESPSSSASDEEARAAQRSAELARLRAQFAARHSGGSKAEAVPPPPADLPTVKLHPDSRLAEQQNKADIQALDRLPPDASAEQKMMSAPPVAAVAPAAPAQSLGKMKAMVEPERAAIASVLMEGVSLGMHREDLAALGWGCGQAICSRLISDPRQPDYWGMATVGATQQVLFAKETVKAMTLSQRGVALNNVKMSLEKIGKASEQECGFGAIGEALVSRRAGGMLLNLWVDGETTVLGVCLAK</sequence>
<protein>
    <submittedName>
        <fullName evidence="3">Uncharacterized protein</fullName>
    </submittedName>
</protein>
<evidence type="ECO:0000313" key="3">
    <source>
        <dbReference type="EMBL" id="RZU37019.1"/>
    </source>
</evidence>
<organism evidence="3 4">
    <name type="scientific">Fluviicoccus keumensis</name>
    <dbReference type="NCBI Taxonomy" id="1435465"/>
    <lineage>
        <taxon>Bacteria</taxon>
        <taxon>Pseudomonadati</taxon>
        <taxon>Pseudomonadota</taxon>
        <taxon>Gammaproteobacteria</taxon>
        <taxon>Moraxellales</taxon>
        <taxon>Moraxellaceae</taxon>
        <taxon>Fluviicoccus</taxon>
    </lineage>
</organism>
<dbReference type="RefSeq" id="WP_130415047.1">
    <property type="nucleotide sequence ID" value="NZ_SHKX01000015.1"/>
</dbReference>
<name>A0A4Q7YKJ2_9GAMM</name>
<dbReference type="EMBL" id="SHKX01000015">
    <property type="protein sequence ID" value="RZU37019.1"/>
    <property type="molecule type" value="Genomic_DNA"/>
</dbReference>
<accession>A0A4Q7YKJ2</accession>
<gene>
    <name evidence="3" type="ORF">EV700_2883</name>
</gene>
<feature type="region of interest" description="Disordered" evidence="1">
    <location>
        <begin position="130"/>
        <end position="150"/>
    </location>
</feature>
<feature type="transmembrane region" description="Helical" evidence="2">
    <location>
        <begin position="44"/>
        <end position="65"/>
    </location>
</feature>
<feature type="region of interest" description="Disordered" evidence="1">
    <location>
        <begin position="88"/>
        <end position="116"/>
    </location>
</feature>
<keyword evidence="2" id="KW-0472">Membrane</keyword>
<keyword evidence="2" id="KW-1133">Transmembrane helix</keyword>
<evidence type="ECO:0000313" key="4">
    <source>
        <dbReference type="Proteomes" id="UP000292423"/>
    </source>
</evidence>